<dbReference type="Proteomes" id="UP000598360">
    <property type="component" value="Unassembled WGS sequence"/>
</dbReference>
<dbReference type="InterPro" id="IPR009057">
    <property type="entry name" value="Homeodomain-like_sf"/>
</dbReference>
<gene>
    <name evidence="4" type="ORF">IQ251_11775</name>
</gene>
<proteinExistence type="predicted"/>
<dbReference type="InterPro" id="IPR050109">
    <property type="entry name" value="HTH-type_TetR-like_transc_reg"/>
</dbReference>
<accession>A0A929BAD1</accession>
<dbReference type="PRINTS" id="PR00455">
    <property type="entry name" value="HTHTETR"/>
</dbReference>
<dbReference type="Gene3D" id="1.10.357.10">
    <property type="entry name" value="Tetracycline Repressor, domain 2"/>
    <property type="match status" value="1"/>
</dbReference>
<feature type="DNA-binding region" description="H-T-H motif" evidence="2">
    <location>
        <begin position="37"/>
        <end position="56"/>
    </location>
</feature>
<keyword evidence="5" id="KW-1185">Reference proteome</keyword>
<dbReference type="EMBL" id="JADEYC010000018">
    <property type="protein sequence ID" value="MBE9375120.1"/>
    <property type="molecule type" value="Genomic_DNA"/>
</dbReference>
<comment type="caution">
    <text evidence="4">The sequence shown here is derived from an EMBL/GenBank/DDBJ whole genome shotgun (WGS) entry which is preliminary data.</text>
</comment>
<organism evidence="4 5">
    <name type="scientific">Saccharopolyspora montiporae</name>
    <dbReference type="NCBI Taxonomy" id="2781240"/>
    <lineage>
        <taxon>Bacteria</taxon>
        <taxon>Bacillati</taxon>
        <taxon>Actinomycetota</taxon>
        <taxon>Actinomycetes</taxon>
        <taxon>Pseudonocardiales</taxon>
        <taxon>Pseudonocardiaceae</taxon>
        <taxon>Saccharopolyspora</taxon>
    </lineage>
</organism>
<dbReference type="AlphaFoldDB" id="A0A929BAD1"/>
<feature type="domain" description="HTH tetR-type" evidence="3">
    <location>
        <begin position="15"/>
        <end position="74"/>
    </location>
</feature>
<protein>
    <submittedName>
        <fullName evidence="4">TetR/AcrR family transcriptional regulator</fullName>
    </submittedName>
</protein>
<evidence type="ECO:0000313" key="5">
    <source>
        <dbReference type="Proteomes" id="UP000598360"/>
    </source>
</evidence>
<dbReference type="Pfam" id="PF00440">
    <property type="entry name" value="TetR_N"/>
    <property type="match status" value="1"/>
</dbReference>
<dbReference type="GO" id="GO:0003700">
    <property type="term" value="F:DNA-binding transcription factor activity"/>
    <property type="evidence" value="ECO:0007669"/>
    <property type="project" value="TreeGrafter"/>
</dbReference>
<evidence type="ECO:0000256" key="1">
    <source>
        <dbReference type="ARBA" id="ARBA00023125"/>
    </source>
</evidence>
<name>A0A929BAD1_9PSEU</name>
<evidence type="ECO:0000256" key="2">
    <source>
        <dbReference type="PROSITE-ProRule" id="PRU00335"/>
    </source>
</evidence>
<sequence length="213" mass="23248">MSPQPRRRAPAMTQQDRRDAIVQAALPLLAEHGAAVTTRQIATAAGIAEGTVFRAFGDKDELLRACIQEAMRSDQLRTRIHEVAPDSDTSTRLAEAALLINDHFAHLGQLMRALVTTGYDVHRTHGRADEPDPADVRARFIAELSAALADLLRPEAADLRVPVDELARMLLPALVSVRLDEPEADPLPIIRTRIDVLFHGALRAQPHPGGTHA</sequence>
<evidence type="ECO:0000313" key="4">
    <source>
        <dbReference type="EMBL" id="MBE9375120.1"/>
    </source>
</evidence>
<dbReference type="PANTHER" id="PTHR30055">
    <property type="entry name" value="HTH-TYPE TRANSCRIPTIONAL REGULATOR RUTR"/>
    <property type="match status" value="1"/>
</dbReference>
<dbReference type="SUPFAM" id="SSF46689">
    <property type="entry name" value="Homeodomain-like"/>
    <property type="match status" value="1"/>
</dbReference>
<keyword evidence="1 2" id="KW-0238">DNA-binding</keyword>
<dbReference type="PANTHER" id="PTHR30055:SF226">
    <property type="entry name" value="HTH-TYPE TRANSCRIPTIONAL REGULATOR PKSA"/>
    <property type="match status" value="1"/>
</dbReference>
<reference evidence="4" key="1">
    <citation type="submission" date="2020-10" db="EMBL/GenBank/DDBJ databases">
        <title>Diversity and distribution of actinomycetes associated with coral in the coast of Hainan.</title>
        <authorList>
            <person name="Li F."/>
        </authorList>
    </citation>
    <scope>NUCLEOTIDE SEQUENCE</scope>
    <source>
        <strain evidence="4">HNM0983</strain>
    </source>
</reference>
<evidence type="ECO:0000259" key="3">
    <source>
        <dbReference type="PROSITE" id="PS50977"/>
    </source>
</evidence>
<dbReference type="RefSeq" id="WP_193928552.1">
    <property type="nucleotide sequence ID" value="NZ_JADEYC010000018.1"/>
</dbReference>
<dbReference type="PROSITE" id="PS50977">
    <property type="entry name" value="HTH_TETR_2"/>
    <property type="match status" value="1"/>
</dbReference>
<dbReference type="GO" id="GO:0000976">
    <property type="term" value="F:transcription cis-regulatory region binding"/>
    <property type="evidence" value="ECO:0007669"/>
    <property type="project" value="TreeGrafter"/>
</dbReference>
<dbReference type="InterPro" id="IPR001647">
    <property type="entry name" value="HTH_TetR"/>
</dbReference>